<sequence length="106" mass="11787">MFLAIDQARVEQSELKGLKDFTKKAPTYSVGDMASVDLCLLDVSPKLESGTRRQASLAILSSTQSHANGVYIIHTAEYPTRAFVPSLRQFSRALTEQRLVSRLETK</sequence>
<dbReference type="EMBL" id="CAKLBY020000130">
    <property type="protein sequence ID" value="CAK7928673.1"/>
    <property type="molecule type" value="Genomic_DNA"/>
</dbReference>
<organism evidence="1 2">
    <name type="scientific">Peronospora matthiolae</name>
    <dbReference type="NCBI Taxonomy" id="2874970"/>
    <lineage>
        <taxon>Eukaryota</taxon>
        <taxon>Sar</taxon>
        <taxon>Stramenopiles</taxon>
        <taxon>Oomycota</taxon>
        <taxon>Peronosporomycetes</taxon>
        <taxon>Peronosporales</taxon>
        <taxon>Peronosporaceae</taxon>
        <taxon>Peronospora</taxon>
    </lineage>
</organism>
<reference evidence="1" key="1">
    <citation type="submission" date="2024-01" db="EMBL/GenBank/DDBJ databases">
        <authorList>
            <person name="Webb A."/>
        </authorList>
    </citation>
    <scope>NUCLEOTIDE SEQUENCE</scope>
    <source>
        <strain evidence="1">Pm1</strain>
    </source>
</reference>
<dbReference type="AlphaFoldDB" id="A0AAV1U449"/>
<comment type="caution">
    <text evidence="1">The sequence shown here is derived from an EMBL/GenBank/DDBJ whole genome shotgun (WGS) entry which is preliminary data.</text>
</comment>
<proteinExistence type="predicted"/>
<gene>
    <name evidence="1" type="ORF">PM001_LOCUS13823</name>
</gene>
<evidence type="ECO:0000313" key="2">
    <source>
        <dbReference type="Proteomes" id="UP001162060"/>
    </source>
</evidence>
<protein>
    <submittedName>
        <fullName evidence="1">Uncharacterized protein</fullName>
    </submittedName>
</protein>
<accession>A0AAV1U449</accession>
<dbReference type="Proteomes" id="UP001162060">
    <property type="component" value="Unassembled WGS sequence"/>
</dbReference>
<evidence type="ECO:0000313" key="1">
    <source>
        <dbReference type="EMBL" id="CAK7928673.1"/>
    </source>
</evidence>
<name>A0AAV1U449_9STRA</name>